<evidence type="ECO:0000313" key="3">
    <source>
        <dbReference type="EMBL" id="MBB6733054.1"/>
    </source>
</evidence>
<dbReference type="SUPFAM" id="SSF51126">
    <property type="entry name" value="Pectin lyase-like"/>
    <property type="match status" value="1"/>
</dbReference>
<dbReference type="InterPro" id="IPR007742">
    <property type="entry name" value="NosD_dom"/>
</dbReference>
<name>A0A7X0SNB6_9BACL</name>
<dbReference type="EMBL" id="JACJVO010000024">
    <property type="protein sequence ID" value="MBB6733054.1"/>
    <property type="molecule type" value="Genomic_DNA"/>
</dbReference>
<sequence>MRRRRRSSGKIKFYLIASFLLAAGLGTFVLHRAADRTYNVMDFGAKGDGRSDDTAAIQQALDRASSRHATVYFPPGTYLVDPAKPLSVQSNTTVKGTGERSVLIGDTASFGSTLVSLSGTNIRIEGMRLNGNDAVNRVLTIESGSSRISIADSGVERASQSSRPSDGDYYNSVVSGIWIYGDTSDIDIERTDIGHVQALHLLGGSVIARGIYITTTEGSNEHVGKNIRITNNDIHDVGPADDGDGIYYEDRRLETGDAENTGSRIEDNRFENNAKRAVKIYAEGVTVSGNRILNNYLNDNYYRGENKGKLAPDMYAGISIYADNNTVKDNVLSGSGSFYAAIELSSSRTIRNIVVTGNRIEMGASSNIKDATAIRIGNIEDFTVSSNVLQNSAKGIWIWQNAEQGTIENNDISMPNGGGIEMSSYVADSREKNIQIAGNLISAKEFDVHAPTE</sequence>
<accession>A0A7X0SNB6</accession>
<organism evidence="3 4">
    <name type="scientific">Cohnella zeiphila</name>
    <dbReference type="NCBI Taxonomy" id="2761120"/>
    <lineage>
        <taxon>Bacteria</taxon>
        <taxon>Bacillati</taxon>
        <taxon>Bacillota</taxon>
        <taxon>Bacilli</taxon>
        <taxon>Bacillales</taxon>
        <taxon>Paenibacillaceae</taxon>
        <taxon>Cohnella</taxon>
    </lineage>
</organism>
<feature type="domain" description="Rhamnogalacturonase A/B/Epimerase-like pectate lyase" evidence="2">
    <location>
        <begin position="39"/>
        <end position="292"/>
    </location>
</feature>
<gene>
    <name evidence="3" type="ORF">H7C18_19230</name>
</gene>
<dbReference type="Pfam" id="PF12708">
    <property type="entry name" value="Pect-lyase_RHGA_epim"/>
    <property type="match status" value="1"/>
</dbReference>
<dbReference type="Gene3D" id="2.160.20.10">
    <property type="entry name" value="Single-stranded right-handed beta-helix, Pectin lyase-like"/>
    <property type="match status" value="1"/>
</dbReference>
<feature type="domain" description="Periplasmic copper-binding protein NosD beta helix" evidence="1">
    <location>
        <begin position="313"/>
        <end position="425"/>
    </location>
</feature>
<dbReference type="InterPro" id="IPR012334">
    <property type="entry name" value="Pectin_lyas_fold"/>
</dbReference>
<keyword evidence="4" id="KW-1185">Reference proteome</keyword>
<dbReference type="InterPro" id="IPR006626">
    <property type="entry name" value="PbH1"/>
</dbReference>
<dbReference type="InterPro" id="IPR011050">
    <property type="entry name" value="Pectin_lyase_fold/virulence"/>
</dbReference>
<evidence type="ECO:0000259" key="2">
    <source>
        <dbReference type="Pfam" id="PF12708"/>
    </source>
</evidence>
<dbReference type="RefSeq" id="WP_185130713.1">
    <property type="nucleotide sequence ID" value="NZ_JACJVO010000024.1"/>
</dbReference>
<protein>
    <submittedName>
        <fullName evidence="3">Right-handed parallel beta-helix repeat-containing protein</fullName>
    </submittedName>
</protein>
<evidence type="ECO:0000313" key="4">
    <source>
        <dbReference type="Proteomes" id="UP000564644"/>
    </source>
</evidence>
<dbReference type="InterPro" id="IPR024535">
    <property type="entry name" value="RHGA/B-epi-like_pectate_lyase"/>
</dbReference>
<dbReference type="AlphaFoldDB" id="A0A7X0SNB6"/>
<comment type="caution">
    <text evidence="3">The sequence shown here is derived from an EMBL/GenBank/DDBJ whole genome shotgun (WGS) entry which is preliminary data.</text>
</comment>
<dbReference type="SMART" id="SM00710">
    <property type="entry name" value="PbH1"/>
    <property type="match status" value="8"/>
</dbReference>
<reference evidence="3 4" key="1">
    <citation type="submission" date="2020-08" db="EMBL/GenBank/DDBJ databases">
        <title>Cohnella phylogeny.</title>
        <authorList>
            <person name="Dunlap C."/>
        </authorList>
    </citation>
    <scope>NUCLEOTIDE SEQUENCE [LARGE SCALE GENOMIC DNA]</scope>
    <source>
        <strain evidence="3 4">CBP 2801</strain>
    </source>
</reference>
<dbReference type="Pfam" id="PF05048">
    <property type="entry name" value="NosD"/>
    <property type="match status" value="1"/>
</dbReference>
<proteinExistence type="predicted"/>
<evidence type="ECO:0000259" key="1">
    <source>
        <dbReference type="Pfam" id="PF05048"/>
    </source>
</evidence>
<dbReference type="Proteomes" id="UP000564644">
    <property type="component" value="Unassembled WGS sequence"/>
</dbReference>